<dbReference type="PANTHER" id="PTHR48041:SF139">
    <property type="entry name" value="PROTEIN SCARLET"/>
    <property type="match status" value="1"/>
</dbReference>
<dbReference type="Pfam" id="PF01061">
    <property type="entry name" value="ABC2_membrane"/>
    <property type="match status" value="1"/>
</dbReference>
<sequence length="231" mass="24584">MTLMKTLDLFAKEKPVVQREQQRHQYTSLEYLLAKTIAEIPLDTVFAVVFTSTLKSLCGLRIGLKALTGVFSLMTVAGASLGFAIGALSPTGETAMITGVPIMVVMMTVGIINPAGVDESEPQPVVVGALKQLSPIAFAIKALCLGEYQGMEFGNPSNGKKRNGGNIFARGRHLLQDLPKMGALALVQNGDQVLVELGLGRDSYKGAMKHLAVLSLGNLVLSWIGLKMQAS</sequence>
<evidence type="ECO:0000259" key="7">
    <source>
        <dbReference type="Pfam" id="PF01061"/>
    </source>
</evidence>
<evidence type="ECO:0000256" key="2">
    <source>
        <dbReference type="ARBA" id="ARBA00022448"/>
    </source>
</evidence>
<reference evidence="8" key="1">
    <citation type="submission" date="2021-01" db="EMBL/GenBank/DDBJ databases">
        <authorList>
            <person name="Corre E."/>
            <person name="Pelletier E."/>
            <person name="Niang G."/>
            <person name="Scheremetjew M."/>
            <person name="Finn R."/>
            <person name="Kale V."/>
            <person name="Holt S."/>
            <person name="Cochrane G."/>
            <person name="Meng A."/>
            <person name="Brown T."/>
            <person name="Cohen L."/>
        </authorList>
    </citation>
    <scope>NUCLEOTIDE SEQUENCE</scope>
    <source>
        <strain evidence="8">10249 10 AB</strain>
    </source>
</reference>
<evidence type="ECO:0000256" key="6">
    <source>
        <dbReference type="SAM" id="Phobius"/>
    </source>
</evidence>
<organism evidence="8">
    <name type="scientific">Pseudo-nitzschia australis</name>
    <dbReference type="NCBI Taxonomy" id="44445"/>
    <lineage>
        <taxon>Eukaryota</taxon>
        <taxon>Sar</taxon>
        <taxon>Stramenopiles</taxon>
        <taxon>Ochrophyta</taxon>
        <taxon>Bacillariophyta</taxon>
        <taxon>Bacillariophyceae</taxon>
        <taxon>Bacillariophycidae</taxon>
        <taxon>Bacillariales</taxon>
        <taxon>Bacillariaceae</taxon>
        <taxon>Pseudo-nitzschia</taxon>
    </lineage>
</organism>
<keyword evidence="4 6" id="KW-1133">Transmembrane helix</keyword>
<feature type="transmembrane region" description="Helical" evidence="6">
    <location>
        <begin position="66"/>
        <end position="88"/>
    </location>
</feature>
<dbReference type="InterPro" id="IPR050352">
    <property type="entry name" value="ABCG_transporters"/>
</dbReference>
<dbReference type="EMBL" id="HBIX01002568">
    <property type="protein sequence ID" value="CAE0709217.1"/>
    <property type="molecule type" value="Transcribed_RNA"/>
</dbReference>
<dbReference type="GO" id="GO:0140359">
    <property type="term" value="F:ABC-type transporter activity"/>
    <property type="evidence" value="ECO:0007669"/>
    <property type="project" value="InterPro"/>
</dbReference>
<dbReference type="GO" id="GO:0016020">
    <property type="term" value="C:membrane"/>
    <property type="evidence" value="ECO:0007669"/>
    <property type="project" value="UniProtKB-SubCell"/>
</dbReference>
<dbReference type="InterPro" id="IPR013525">
    <property type="entry name" value="ABC2_TM"/>
</dbReference>
<evidence type="ECO:0000256" key="5">
    <source>
        <dbReference type="ARBA" id="ARBA00023136"/>
    </source>
</evidence>
<accession>A0A7S4EF38</accession>
<evidence type="ECO:0000256" key="3">
    <source>
        <dbReference type="ARBA" id="ARBA00022692"/>
    </source>
</evidence>
<feature type="domain" description="ABC-2 type transporter transmembrane" evidence="7">
    <location>
        <begin position="3"/>
        <end position="146"/>
    </location>
</feature>
<dbReference type="PANTHER" id="PTHR48041">
    <property type="entry name" value="ABC TRANSPORTER G FAMILY MEMBER 28"/>
    <property type="match status" value="1"/>
</dbReference>
<protein>
    <recommendedName>
        <fullName evidence="7">ABC-2 type transporter transmembrane domain-containing protein</fullName>
    </recommendedName>
</protein>
<keyword evidence="2" id="KW-0813">Transport</keyword>
<feature type="transmembrane region" description="Helical" evidence="6">
    <location>
        <begin position="94"/>
        <end position="112"/>
    </location>
</feature>
<evidence type="ECO:0000313" key="8">
    <source>
        <dbReference type="EMBL" id="CAE0709217.1"/>
    </source>
</evidence>
<name>A0A7S4EF38_9STRA</name>
<proteinExistence type="predicted"/>
<dbReference type="AlphaFoldDB" id="A0A7S4EF38"/>
<keyword evidence="3 6" id="KW-0812">Transmembrane</keyword>
<keyword evidence="5 6" id="KW-0472">Membrane</keyword>
<comment type="subcellular location">
    <subcellularLocation>
        <location evidence="1">Membrane</location>
        <topology evidence="1">Multi-pass membrane protein</topology>
    </subcellularLocation>
</comment>
<evidence type="ECO:0000256" key="4">
    <source>
        <dbReference type="ARBA" id="ARBA00022989"/>
    </source>
</evidence>
<gene>
    <name evidence="8" type="ORF">PAUS00366_LOCUS1937</name>
</gene>
<evidence type="ECO:0000256" key="1">
    <source>
        <dbReference type="ARBA" id="ARBA00004141"/>
    </source>
</evidence>